<comment type="cofactor">
    <cofactor evidence="1">
        <name>[4Fe-4S] cluster</name>
        <dbReference type="ChEBI" id="CHEBI:49883"/>
    </cofactor>
</comment>
<evidence type="ECO:0000256" key="19">
    <source>
        <dbReference type="RuleBase" id="RU367041"/>
    </source>
</evidence>
<keyword evidence="15 19" id="KW-0234">DNA repair</keyword>
<evidence type="ECO:0000256" key="16">
    <source>
        <dbReference type="ARBA" id="ARBA00023242"/>
    </source>
</evidence>
<keyword evidence="17 19" id="KW-0511">Multifunctional enzyme</keyword>
<evidence type="ECO:0000256" key="15">
    <source>
        <dbReference type="ARBA" id="ARBA00023204"/>
    </source>
</evidence>
<evidence type="ECO:0000256" key="7">
    <source>
        <dbReference type="ARBA" id="ARBA00022741"/>
    </source>
</evidence>
<comment type="subcellular location">
    <subcellularLocation>
        <location evidence="19">Nucleus</location>
    </subcellularLocation>
    <subcellularLocation>
        <location evidence="19">Chromosome</location>
    </subcellularLocation>
</comment>
<proteinExistence type="inferred from homology"/>
<keyword evidence="12 19" id="KW-0408">Iron</keyword>
<evidence type="ECO:0000313" key="24">
    <source>
        <dbReference type="Proteomes" id="UP000037069"/>
    </source>
</evidence>
<evidence type="ECO:0000256" key="4">
    <source>
        <dbReference type="ARBA" id="ARBA00022705"/>
    </source>
</evidence>
<sequence>MSTAKRLISPFKEHNESASKKIKVQMSEDFKTETIDKKSADKEENYDFLFDQEEDFDLSAFETAEKEVVKEKLDLSQWKRCIVKEVERDKKTFALVLKVSGKNGREMDDAEQEAEAKCYLQGPWCHTRISLEDVVSLLAEWDDTLQAYKIDKDQGFCVINPDTLISGTSVVGSLFCRRKAVLQDRFRGIDANNKVMVIGSLVHELLQIVLEKDLKELKDIEKVAHDLLNSQETAFMLYGSQLTREDTTMEVLQFVRSIHQFMQQYVEEKLSSTFPLQKESFQGRITEIQDIEENLWIPQLGLKGKIDVSVKIHPRRQKGQLANFVKQQEKVVPLELKTGRASFSMEHKGQLILYQMMLSALGKPTQSGLLLYLRENLMREILGSRNEQRDLIGLRNDLSHYLSHIPDFAALPADLSLPEEKFIQPFELPEPISHPTACAQCAYATICCSFAKTDSSVQLKASHPLNKVSSESISHLTAKDYEYFMKWCHLLMMEEQEARKSNYLRALWCQTPENRQEMGRAICNLKISQQPIEKEESRYKHQFVLEANNLNGSAEDGKVGEGDILDLTLSGFSVGEYVIVSTPQRLAIAAGFVLDLSPISITVSLERNLLQNYKQQTFIIDKHDSHSGNVFNFTNLGLLLDNTERSSLLRQIIIEKQPPNYHKVLPKIIATEGAEILKQLNVVQRAAVLKALTTQSFMLIKGLPGTGKTQTLVAIVRLLHLMGKSVLITSHTHSAVDNLLLRLKDHQLPFLRLGSSARVNAQLKEHSETILTANCKTEAELSKLYDSYRIVGVTCLGSSHAIFLHRRFDFCIVDEATQVMQPTVLRPLFFSQRFILVGDPDQLPPLIRSPLARQKGADESLFQRLDCSEATSVLTLQYRMNKTITKLANELTYQGSLQCGSTEVKSAIMYKPINPTFVTEKWLQRALQTHVDQSVFLLDTLDCSERSYNFAKTKHSAICSLIETTFNEEQLPGESLNKTPTKTSKRLSKYTNYCEAALVFRVVTALLNCQYDPQRIGVVAPYRAQVELLKKLALQHHEYYEKSSKDNQTKLDFSSVEVNTVDQYQGRDKDIIIYSCSRTGSSGSKTLERNRDAEILEDKRRLTVAITRSKHKLIIVGDAACIQQYTPFQTLLQHIPGFCKLKLEDNKLGFQWSAVMEDLSRVINAT</sequence>
<accession>A0A0L0C189</accession>
<feature type="domain" description="DNA2/NAM7 helicase helicase" evidence="21">
    <location>
        <begin position="679"/>
        <end position="779"/>
    </location>
</feature>
<evidence type="ECO:0000256" key="1">
    <source>
        <dbReference type="ARBA" id="ARBA00001966"/>
    </source>
</evidence>
<evidence type="ECO:0000259" key="22">
    <source>
        <dbReference type="Pfam" id="PF13087"/>
    </source>
</evidence>
<comment type="catalytic activity">
    <reaction evidence="18 19">
        <text>ATP + H2O = ADP + phosphate + H(+)</text>
        <dbReference type="Rhea" id="RHEA:13065"/>
        <dbReference type="ChEBI" id="CHEBI:15377"/>
        <dbReference type="ChEBI" id="CHEBI:15378"/>
        <dbReference type="ChEBI" id="CHEBI:30616"/>
        <dbReference type="ChEBI" id="CHEBI:43474"/>
        <dbReference type="ChEBI" id="CHEBI:456216"/>
        <dbReference type="EC" id="3.6.4.12"/>
    </reaction>
</comment>
<name>A0A0L0C189_LUCCU</name>
<evidence type="ECO:0000256" key="10">
    <source>
        <dbReference type="ARBA" id="ARBA00022806"/>
    </source>
</evidence>
<feature type="domain" description="DNA2/NAM7 helicase-like C-terminal" evidence="22">
    <location>
        <begin position="858"/>
        <end position="1119"/>
    </location>
</feature>
<dbReference type="InterPro" id="IPR014808">
    <property type="entry name" value="DNA_replication_fac_Dna2_N"/>
</dbReference>
<evidence type="ECO:0000256" key="9">
    <source>
        <dbReference type="ARBA" id="ARBA00022801"/>
    </source>
</evidence>
<dbReference type="GO" id="GO:0005634">
    <property type="term" value="C:nucleus"/>
    <property type="evidence" value="ECO:0007669"/>
    <property type="project" value="UniProtKB-SubCell"/>
</dbReference>
<dbReference type="InterPro" id="IPR011604">
    <property type="entry name" value="PDDEXK-like_dom_sf"/>
</dbReference>
<dbReference type="Pfam" id="PF08696">
    <property type="entry name" value="Dna2"/>
    <property type="match status" value="1"/>
</dbReference>
<keyword evidence="4 19" id="KW-0235">DNA replication</keyword>
<evidence type="ECO:0000313" key="23">
    <source>
        <dbReference type="EMBL" id="KNC26103.1"/>
    </source>
</evidence>
<dbReference type="OrthoDB" id="306218at2759"/>
<evidence type="ECO:0000256" key="17">
    <source>
        <dbReference type="ARBA" id="ARBA00023268"/>
    </source>
</evidence>
<evidence type="ECO:0000259" key="21">
    <source>
        <dbReference type="Pfam" id="PF13086"/>
    </source>
</evidence>
<keyword evidence="24" id="KW-1185">Reference proteome</keyword>
<dbReference type="EMBL" id="JRES01001015">
    <property type="protein sequence ID" value="KNC26103.1"/>
    <property type="molecule type" value="Genomic_DNA"/>
</dbReference>
<evidence type="ECO:0000256" key="11">
    <source>
        <dbReference type="ARBA" id="ARBA00022840"/>
    </source>
</evidence>
<dbReference type="Pfam" id="PF13087">
    <property type="entry name" value="AAA_12"/>
    <property type="match status" value="1"/>
</dbReference>
<dbReference type="EC" id="3.6.4.12" evidence="19"/>
<organism evidence="23 24">
    <name type="scientific">Lucilia cuprina</name>
    <name type="common">Green bottle fly</name>
    <name type="synonym">Australian sheep blowfly</name>
    <dbReference type="NCBI Taxonomy" id="7375"/>
    <lineage>
        <taxon>Eukaryota</taxon>
        <taxon>Metazoa</taxon>
        <taxon>Ecdysozoa</taxon>
        <taxon>Arthropoda</taxon>
        <taxon>Hexapoda</taxon>
        <taxon>Insecta</taxon>
        <taxon>Pterygota</taxon>
        <taxon>Neoptera</taxon>
        <taxon>Endopterygota</taxon>
        <taxon>Diptera</taxon>
        <taxon>Brachycera</taxon>
        <taxon>Muscomorpha</taxon>
        <taxon>Oestroidea</taxon>
        <taxon>Calliphoridae</taxon>
        <taxon>Luciliinae</taxon>
        <taxon>Lucilia</taxon>
    </lineage>
</organism>
<evidence type="ECO:0000256" key="13">
    <source>
        <dbReference type="ARBA" id="ARBA00023014"/>
    </source>
</evidence>
<protein>
    <recommendedName>
        <fullName evidence="19">DNA replication ATP-dependent helicase/nuclease</fullName>
        <ecNumber evidence="19">3.1.-.-</ecNumber>
        <ecNumber evidence="19">3.6.4.12</ecNumber>
    </recommendedName>
</protein>
<dbReference type="InterPro" id="IPR047187">
    <property type="entry name" value="SF1_C_Upf1"/>
</dbReference>
<dbReference type="InterPro" id="IPR041677">
    <property type="entry name" value="DNA2/NAM7_AAA_11"/>
</dbReference>
<dbReference type="GO" id="GO:0006281">
    <property type="term" value="P:DNA repair"/>
    <property type="evidence" value="ECO:0007669"/>
    <property type="project" value="UniProtKB-KW"/>
</dbReference>
<evidence type="ECO:0000256" key="14">
    <source>
        <dbReference type="ARBA" id="ARBA00023125"/>
    </source>
</evidence>
<dbReference type="CDD" id="cd18808">
    <property type="entry name" value="SF1_C_Upf1"/>
    <property type="match status" value="1"/>
</dbReference>
<dbReference type="STRING" id="7375.A0A0L0C189"/>
<keyword evidence="14 19" id="KW-0238">DNA-binding</keyword>
<dbReference type="OMA" id="NYCEAAI"/>
<keyword evidence="9 19" id="KW-0378">Hydrolase</keyword>
<gene>
    <name evidence="23" type="ORF">FF38_11015</name>
</gene>
<dbReference type="GO" id="GO:0017108">
    <property type="term" value="F:5'-flap endonuclease activity"/>
    <property type="evidence" value="ECO:0007669"/>
    <property type="project" value="UniProtKB-UniRule"/>
</dbReference>
<keyword evidence="6 19" id="KW-0479">Metal-binding</keyword>
<evidence type="ECO:0000256" key="2">
    <source>
        <dbReference type="ARBA" id="ARBA00007913"/>
    </source>
</evidence>
<dbReference type="PANTHER" id="PTHR10887:SF433">
    <property type="entry name" value="DNA REPLICATION ATP-DEPENDENT HELICASE_NUCLEASE DNA2"/>
    <property type="match status" value="1"/>
</dbReference>
<dbReference type="GO" id="GO:0071932">
    <property type="term" value="P:replication fork reversal"/>
    <property type="evidence" value="ECO:0007669"/>
    <property type="project" value="TreeGrafter"/>
</dbReference>
<keyword evidence="13 19" id="KW-0411">Iron-sulfur</keyword>
<dbReference type="Pfam" id="PF13086">
    <property type="entry name" value="AAA_11"/>
    <property type="match status" value="1"/>
</dbReference>
<dbReference type="Proteomes" id="UP000037069">
    <property type="component" value="Unassembled WGS sequence"/>
</dbReference>
<keyword evidence="10 19" id="KW-0347">Helicase</keyword>
<evidence type="ECO:0000256" key="5">
    <source>
        <dbReference type="ARBA" id="ARBA00022722"/>
    </source>
</evidence>
<dbReference type="InterPro" id="IPR041679">
    <property type="entry name" value="DNA2/NAM7-like_C"/>
</dbReference>
<evidence type="ECO:0000256" key="18">
    <source>
        <dbReference type="ARBA" id="ARBA00047995"/>
    </source>
</evidence>
<dbReference type="AlphaFoldDB" id="A0A0L0C189"/>
<dbReference type="Gene3D" id="3.90.320.10">
    <property type="match status" value="1"/>
</dbReference>
<dbReference type="InterPro" id="IPR027417">
    <property type="entry name" value="P-loop_NTPase"/>
</dbReference>
<dbReference type="GO" id="GO:0046872">
    <property type="term" value="F:metal ion binding"/>
    <property type="evidence" value="ECO:0007669"/>
    <property type="project" value="UniProtKB-UniRule"/>
</dbReference>
<dbReference type="CDD" id="cd22318">
    <property type="entry name" value="DNA2_N-like"/>
    <property type="match status" value="1"/>
</dbReference>
<dbReference type="GO" id="GO:0051539">
    <property type="term" value="F:4 iron, 4 sulfur cluster binding"/>
    <property type="evidence" value="ECO:0007669"/>
    <property type="project" value="UniProtKB-UniRule"/>
</dbReference>
<comment type="similarity">
    <text evidence="2 19">Belongs to the DNA2/NAM7 helicase family.</text>
</comment>
<keyword evidence="19" id="KW-0158">Chromosome</keyword>
<dbReference type="FunFam" id="3.40.50.300:FF:001170">
    <property type="entry name" value="DNA replication helicase Dna2"/>
    <property type="match status" value="1"/>
</dbReference>
<keyword evidence="3 19" id="KW-0004">4Fe-4S</keyword>
<keyword evidence="11 19" id="KW-0067">ATP-binding</keyword>
<dbReference type="GO" id="GO:0005737">
    <property type="term" value="C:cytoplasm"/>
    <property type="evidence" value="ECO:0007669"/>
    <property type="project" value="TreeGrafter"/>
</dbReference>
<keyword evidence="7 19" id="KW-0547">Nucleotide-binding</keyword>
<dbReference type="GO" id="GO:0005524">
    <property type="term" value="F:ATP binding"/>
    <property type="evidence" value="ECO:0007669"/>
    <property type="project" value="UniProtKB-UniRule"/>
</dbReference>
<dbReference type="PANTHER" id="PTHR10887">
    <property type="entry name" value="DNA2/NAM7 HELICASE FAMILY"/>
    <property type="match status" value="1"/>
</dbReference>
<dbReference type="InterPro" id="IPR026851">
    <property type="entry name" value="Dna2/JHS1_DEXXQ-box"/>
</dbReference>
<dbReference type="EC" id="3.1.-.-" evidence="19"/>
<dbReference type="GO" id="GO:0016887">
    <property type="term" value="F:ATP hydrolysis activity"/>
    <property type="evidence" value="ECO:0007669"/>
    <property type="project" value="RHEA"/>
</dbReference>
<dbReference type="InterPro" id="IPR045055">
    <property type="entry name" value="DNA2/NAM7-like"/>
</dbReference>
<evidence type="ECO:0000256" key="3">
    <source>
        <dbReference type="ARBA" id="ARBA00022485"/>
    </source>
</evidence>
<dbReference type="GO" id="GO:0017116">
    <property type="term" value="F:single-stranded DNA helicase activity"/>
    <property type="evidence" value="ECO:0007669"/>
    <property type="project" value="UniProtKB-UniRule"/>
</dbReference>
<evidence type="ECO:0000256" key="12">
    <source>
        <dbReference type="ARBA" id="ARBA00023004"/>
    </source>
</evidence>
<evidence type="ECO:0000256" key="8">
    <source>
        <dbReference type="ARBA" id="ARBA00022763"/>
    </source>
</evidence>
<dbReference type="GO" id="GO:0005694">
    <property type="term" value="C:chromosome"/>
    <property type="evidence" value="ECO:0007669"/>
    <property type="project" value="UniProtKB-SubCell"/>
</dbReference>
<dbReference type="CDD" id="cd18041">
    <property type="entry name" value="DEXXQc_DNA2"/>
    <property type="match status" value="1"/>
</dbReference>
<keyword evidence="5 19" id="KW-0540">Nuclease</keyword>
<dbReference type="Gene3D" id="3.40.50.300">
    <property type="entry name" value="P-loop containing nucleotide triphosphate hydrolases"/>
    <property type="match status" value="2"/>
</dbReference>
<comment type="caution">
    <text evidence="23">The sequence shown here is derived from an EMBL/GenBank/DDBJ whole genome shotgun (WGS) entry which is preliminary data.</text>
</comment>
<evidence type="ECO:0000256" key="6">
    <source>
        <dbReference type="ARBA" id="ARBA00022723"/>
    </source>
</evidence>
<dbReference type="SUPFAM" id="SSF52540">
    <property type="entry name" value="P-loop containing nucleoside triphosphate hydrolases"/>
    <property type="match status" value="1"/>
</dbReference>
<feature type="domain" description="DNA replication factor Dna2 N-terminal" evidence="20">
    <location>
        <begin position="111"/>
        <end position="311"/>
    </location>
</feature>
<comment type="function">
    <text evidence="19">Key enzyme involved in DNA replication and DNA repair. Involved in Okazaki fragments processing by cleaving long flaps that escape FEN1: flaps that are longer than 27 nucleotides are coated by replication protein A complex (RPA), leading to recruit DNA2 which cleaves the flap until it is too short to bind RPA and becomes a substrate for FEN1. Also involved in 5'-end resection of DNA during double-strand break (DSB) repair by mediating the cleavage of 5'-ssDNA.</text>
</comment>
<dbReference type="GO" id="GO:0033567">
    <property type="term" value="P:DNA replication, Okazaki fragment processing"/>
    <property type="evidence" value="ECO:0007669"/>
    <property type="project" value="UniProtKB-UniRule"/>
</dbReference>
<keyword evidence="8 19" id="KW-0227">DNA damage</keyword>
<reference evidence="23 24" key="1">
    <citation type="journal article" date="2015" name="Nat. Commun.">
        <title>Lucilia cuprina genome unlocks parasitic fly biology to underpin future interventions.</title>
        <authorList>
            <person name="Anstead C.A."/>
            <person name="Korhonen P.K."/>
            <person name="Young N.D."/>
            <person name="Hall R.S."/>
            <person name="Jex A.R."/>
            <person name="Murali S.C."/>
            <person name="Hughes D.S."/>
            <person name="Lee S.F."/>
            <person name="Perry T."/>
            <person name="Stroehlein A.J."/>
            <person name="Ansell B.R."/>
            <person name="Breugelmans B."/>
            <person name="Hofmann A."/>
            <person name="Qu J."/>
            <person name="Dugan S."/>
            <person name="Lee S.L."/>
            <person name="Chao H."/>
            <person name="Dinh H."/>
            <person name="Han Y."/>
            <person name="Doddapaneni H.V."/>
            <person name="Worley K.C."/>
            <person name="Muzny D.M."/>
            <person name="Ioannidis P."/>
            <person name="Waterhouse R.M."/>
            <person name="Zdobnov E.M."/>
            <person name="James P.J."/>
            <person name="Bagnall N.H."/>
            <person name="Kotze A.C."/>
            <person name="Gibbs R.A."/>
            <person name="Richards S."/>
            <person name="Batterham P."/>
            <person name="Gasser R.B."/>
        </authorList>
    </citation>
    <scope>NUCLEOTIDE SEQUENCE [LARGE SCALE GENOMIC DNA]</scope>
    <source>
        <strain evidence="23 24">LS</strain>
        <tissue evidence="23">Full body</tissue>
    </source>
</reference>
<dbReference type="GO" id="GO:0003677">
    <property type="term" value="F:DNA binding"/>
    <property type="evidence" value="ECO:0007669"/>
    <property type="project" value="UniProtKB-UniRule"/>
</dbReference>
<evidence type="ECO:0000259" key="20">
    <source>
        <dbReference type="Pfam" id="PF08696"/>
    </source>
</evidence>
<keyword evidence="16 19" id="KW-0539">Nucleus</keyword>